<organism evidence="1 2">
    <name type="scientific">Batillaria attramentaria</name>
    <dbReference type="NCBI Taxonomy" id="370345"/>
    <lineage>
        <taxon>Eukaryota</taxon>
        <taxon>Metazoa</taxon>
        <taxon>Spiralia</taxon>
        <taxon>Lophotrochozoa</taxon>
        <taxon>Mollusca</taxon>
        <taxon>Gastropoda</taxon>
        <taxon>Caenogastropoda</taxon>
        <taxon>Sorbeoconcha</taxon>
        <taxon>Cerithioidea</taxon>
        <taxon>Batillariidae</taxon>
        <taxon>Batillaria</taxon>
    </lineage>
</organism>
<evidence type="ECO:0000313" key="1">
    <source>
        <dbReference type="EMBL" id="KAK7475189.1"/>
    </source>
</evidence>
<name>A0ABD0JJQ5_9CAEN</name>
<protein>
    <submittedName>
        <fullName evidence="1">Uncharacterized protein</fullName>
    </submittedName>
</protein>
<gene>
    <name evidence="1" type="ORF">BaRGS_00033590</name>
</gene>
<reference evidence="1 2" key="1">
    <citation type="journal article" date="2023" name="Sci. Data">
        <title>Genome assembly of the Korean intertidal mud-creeper Batillaria attramentaria.</title>
        <authorList>
            <person name="Patra A.K."/>
            <person name="Ho P.T."/>
            <person name="Jun S."/>
            <person name="Lee S.J."/>
            <person name="Kim Y."/>
            <person name="Won Y.J."/>
        </authorList>
    </citation>
    <scope>NUCLEOTIDE SEQUENCE [LARGE SCALE GENOMIC DNA]</scope>
    <source>
        <strain evidence="1">Wonlab-2016</strain>
    </source>
</reference>
<proteinExistence type="predicted"/>
<sequence length="121" mass="13569">MVNQKQRDTACPSDALPSIVSFRAGLVGSVSQHWRQTRVFETLELATQREMLAQTLLAGGKRSTLPCVEHYHHIHSSATQHLVNNSHSGFDVRWNLVHPPCDTDTAQDSQNQLVHSVYLVQ</sequence>
<keyword evidence="2" id="KW-1185">Reference proteome</keyword>
<accession>A0ABD0JJQ5</accession>
<dbReference type="AlphaFoldDB" id="A0ABD0JJQ5"/>
<dbReference type="Proteomes" id="UP001519460">
    <property type="component" value="Unassembled WGS sequence"/>
</dbReference>
<evidence type="ECO:0000313" key="2">
    <source>
        <dbReference type="Proteomes" id="UP001519460"/>
    </source>
</evidence>
<dbReference type="EMBL" id="JACVVK020000413">
    <property type="protein sequence ID" value="KAK7475189.1"/>
    <property type="molecule type" value="Genomic_DNA"/>
</dbReference>
<comment type="caution">
    <text evidence="1">The sequence shown here is derived from an EMBL/GenBank/DDBJ whole genome shotgun (WGS) entry which is preliminary data.</text>
</comment>